<sequence>MDVLWMQNFLGLPQCEAQSCSSNPPSSCVSLHYDDFEGDTDALFEFSCPFCYLEFDIGSLCSHLEEVHNLESKSVICPVCAVKTGADVVGHITHQHGHLFRMQRRRRARKSSSSSFASISLDPLLSSLLNGISTPESESEPFIAKKEAITNASTNQKLGSSEHAEGLEHKIEEALSRAKFVQQMVLSTIFGED</sequence>
<dbReference type="Pfam" id="PF05605">
    <property type="entry name" value="zf-Di19"/>
    <property type="match status" value="1"/>
</dbReference>
<keyword evidence="5" id="KW-1185">Reference proteome</keyword>
<dbReference type="PANTHER" id="PTHR31875:SF6">
    <property type="entry name" value="PROTEIN DEHYDRATION-INDUCED 19"/>
    <property type="match status" value="1"/>
</dbReference>
<evidence type="ECO:0000256" key="1">
    <source>
        <dbReference type="ARBA" id="ARBA00007109"/>
    </source>
</evidence>
<feature type="domain" description="Di19 C-terminal" evidence="3">
    <location>
        <begin position="110"/>
        <end position="189"/>
    </location>
</feature>
<dbReference type="EMBL" id="CM035419">
    <property type="protein sequence ID" value="KAH7415924.1"/>
    <property type="molecule type" value="Genomic_DNA"/>
</dbReference>
<dbReference type="Pfam" id="PF14571">
    <property type="entry name" value="Di19_C"/>
    <property type="match status" value="1"/>
</dbReference>
<dbReference type="PANTHER" id="PTHR31875">
    <property type="entry name" value="PROTEIN DEHYDRATION-INDUCED 19"/>
    <property type="match status" value="1"/>
</dbReference>
<protein>
    <submittedName>
        <fullName evidence="4">Uncharacterized protein</fullName>
    </submittedName>
</protein>
<accession>A0A8T2TDT3</accession>
<name>A0A8T2TDT3_CERRI</name>
<evidence type="ECO:0000313" key="4">
    <source>
        <dbReference type="EMBL" id="KAH7415924.1"/>
    </source>
</evidence>
<dbReference type="AlphaFoldDB" id="A0A8T2TDT3"/>
<dbReference type="Proteomes" id="UP000825935">
    <property type="component" value="Chromosome 14"/>
</dbReference>
<organism evidence="4 5">
    <name type="scientific">Ceratopteris richardii</name>
    <name type="common">Triangle waterfern</name>
    <dbReference type="NCBI Taxonomy" id="49495"/>
    <lineage>
        <taxon>Eukaryota</taxon>
        <taxon>Viridiplantae</taxon>
        <taxon>Streptophyta</taxon>
        <taxon>Embryophyta</taxon>
        <taxon>Tracheophyta</taxon>
        <taxon>Polypodiopsida</taxon>
        <taxon>Polypodiidae</taxon>
        <taxon>Polypodiales</taxon>
        <taxon>Pteridineae</taxon>
        <taxon>Pteridaceae</taxon>
        <taxon>Parkerioideae</taxon>
        <taxon>Ceratopteris</taxon>
    </lineage>
</organism>
<evidence type="ECO:0000313" key="5">
    <source>
        <dbReference type="Proteomes" id="UP000825935"/>
    </source>
</evidence>
<dbReference type="OrthoDB" id="6270329at2759"/>
<evidence type="ECO:0000259" key="3">
    <source>
        <dbReference type="Pfam" id="PF14571"/>
    </source>
</evidence>
<comment type="similarity">
    <text evidence="1">Belongs to the Di19 family.</text>
</comment>
<evidence type="ECO:0000259" key="2">
    <source>
        <dbReference type="Pfam" id="PF05605"/>
    </source>
</evidence>
<dbReference type="InterPro" id="IPR008598">
    <property type="entry name" value="Di19_Zn-bd"/>
</dbReference>
<comment type="caution">
    <text evidence="4">The sequence shown here is derived from an EMBL/GenBank/DDBJ whole genome shotgun (WGS) entry which is preliminary data.</text>
</comment>
<gene>
    <name evidence="4" type="ORF">KP509_14G066800</name>
</gene>
<reference evidence="4" key="1">
    <citation type="submission" date="2021-08" db="EMBL/GenBank/DDBJ databases">
        <title>WGS assembly of Ceratopteris richardii.</title>
        <authorList>
            <person name="Marchant D.B."/>
            <person name="Chen G."/>
            <person name="Jenkins J."/>
            <person name="Shu S."/>
            <person name="Leebens-Mack J."/>
            <person name="Grimwood J."/>
            <person name="Schmutz J."/>
            <person name="Soltis P."/>
            <person name="Soltis D."/>
            <person name="Chen Z.-H."/>
        </authorList>
    </citation>
    <scope>NUCLEOTIDE SEQUENCE</scope>
    <source>
        <strain evidence="4">Whitten #5841</strain>
        <tissue evidence="4">Leaf</tissue>
    </source>
</reference>
<proteinExistence type="inferred from homology"/>
<dbReference type="InterPro" id="IPR027935">
    <property type="entry name" value="Di19_C"/>
</dbReference>
<dbReference type="InterPro" id="IPR033347">
    <property type="entry name" value="Di19"/>
</dbReference>
<feature type="domain" description="Di19 zinc-binding" evidence="2">
    <location>
        <begin position="45"/>
        <end position="97"/>
    </location>
</feature>